<sequence>MLVRPSHFVRLGSAGLGSKLGSLETTDGKIRGSTSGQSMTHETGSHVDLEPGLCRRKWPVLQADVRVRA</sequence>
<evidence type="ECO:0000256" key="1">
    <source>
        <dbReference type="SAM" id="MobiDB-lite"/>
    </source>
</evidence>
<evidence type="ECO:0000313" key="2">
    <source>
        <dbReference type="EMBL" id="KAJ0391498.1"/>
    </source>
</evidence>
<reference evidence="2" key="1">
    <citation type="submission" date="2021-12" db="EMBL/GenBank/DDBJ databases">
        <title>Prjna785345.</title>
        <authorList>
            <person name="Rujirawat T."/>
            <person name="Krajaejun T."/>
        </authorList>
    </citation>
    <scope>NUCLEOTIDE SEQUENCE</scope>
    <source>
        <strain evidence="2">Pi057C3</strain>
    </source>
</reference>
<dbReference type="EMBL" id="JAKCXM010001004">
    <property type="protein sequence ID" value="KAJ0391498.1"/>
    <property type="molecule type" value="Genomic_DNA"/>
</dbReference>
<accession>A0AAD5L849</accession>
<evidence type="ECO:0000313" key="3">
    <source>
        <dbReference type="Proteomes" id="UP001209570"/>
    </source>
</evidence>
<gene>
    <name evidence="2" type="ORF">P43SY_011095</name>
</gene>
<organism evidence="2 3">
    <name type="scientific">Pythium insidiosum</name>
    <name type="common">Pythiosis disease agent</name>
    <dbReference type="NCBI Taxonomy" id="114742"/>
    <lineage>
        <taxon>Eukaryota</taxon>
        <taxon>Sar</taxon>
        <taxon>Stramenopiles</taxon>
        <taxon>Oomycota</taxon>
        <taxon>Peronosporomycetes</taxon>
        <taxon>Pythiales</taxon>
        <taxon>Pythiaceae</taxon>
        <taxon>Pythium</taxon>
    </lineage>
</organism>
<name>A0AAD5L849_PYTIN</name>
<proteinExistence type="predicted"/>
<keyword evidence="3" id="KW-1185">Reference proteome</keyword>
<dbReference type="Proteomes" id="UP001209570">
    <property type="component" value="Unassembled WGS sequence"/>
</dbReference>
<protein>
    <submittedName>
        <fullName evidence="2">Uncharacterized protein</fullName>
    </submittedName>
</protein>
<comment type="caution">
    <text evidence="2">The sequence shown here is derived from an EMBL/GenBank/DDBJ whole genome shotgun (WGS) entry which is preliminary data.</text>
</comment>
<feature type="compositionally biased region" description="Polar residues" evidence="1">
    <location>
        <begin position="32"/>
        <end position="42"/>
    </location>
</feature>
<dbReference type="AlphaFoldDB" id="A0AAD5L849"/>
<feature type="region of interest" description="Disordered" evidence="1">
    <location>
        <begin position="22"/>
        <end position="47"/>
    </location>
</feature>